<evidence type="ECO:0000256" key="7">
    <source>
        <dbReference type="ARBA" id="ARBA00023211"/>
    </source>
</evidence>
<feature type="binding site" evidence="10">
    <location>
        <begin position="236"/>
        <end position="237"/>
    </location>
    <ligand>
        <name>GMP</name>
        <dbReference type="ChEBI" id="CHEBI:58115"/>
    </ligand>
</feature>
<dbReference type="Gene3D" id="3.90.1860.10">
    <property type="entry name" value="tRNA-splicing ligase RtcB"/>
    <property type="match status" value="1"/>
</dbReference>
<keyword evidence="4 10" id="KW-0547">Nucleotide-binding</keyword>
<dbReference type="PANTHER" id="PTHR11118">
    <property type="entry name" value="RNA-SPLICING LIGASE RTCB HOMOLOG"/>
    <property type="match status" value="1"/>
</dbReference>
<evidence type="ECO:0000256" key="5">
    <source>
        <dbReference type="ARBA" id="ARBA00022800"/>
    </source>
</evidence>
<keyword evidence="6 10" id="KW-0342">GTP-binding</keyword>
<dbReference type="GO" id="GO:0003972">
    <property type="term" value="F:RNA ligase (ATP) activity"/>
    <property type="evidence" value="ECO:0007669"/>
    <property type="project" value="TreeGrafter"/>
</dbReference>
<evidence type="ECO:0000256" key="3">
    <source>
        <dbReference type="ARBA" id="ARBA00022723"/>
    </source>
</evidence>
<evidence type="ECO:0000256" key="4">
    <source>
        <dbReference type="ARBA" id="ARBA00022741"/>
    </source>
</evidence>
<feature type="binding site" evidence="11">
    <location>
        <position position="236"/>
    </location>
    <ligand>
        <name>Mn(2+)</name>
        <dbReference type="ChEBI" id="CHEBI:29035"/>
        <label>2</label>
    </ligand>
</feature>
<comment type="cofactor">
    <cofactor evidence="11">
        <name>Mn(2+)</name>
        <dbReference type="ChEBI" id="CHEBI:29035"/>
    </cofactor>
    <text evidence="11">Binds 2 manganese ions per subunit.</text>
</comment>
<evidence type="ECO:0000256" key="11">
    <source>
        <dbReference type="PIRSR" id="PIRSR601233-3"/>
    </source>
</evidence>
<dbReference type="SUPFAM" id="SSF103365">
    <property type="entry name" value="Hypothetical protein PH1602"/>
    <property type="match status" value="1"/>
</dbReference>
<protein>
    <recommendedName>
        <fullName evidence="1">3'-phosphate/5'-hydroxy nucleic acid ligase</fullName>
        <ecNumber evidence="1">6.5.1.8</ecNumber>
    </recommendedName>
</protein>
<sequence length="396" mass="42080">MTSAAHPAVINRFFSGSAWIEGAALNQLDEMSRLPGVLEIAAFPDLHPGKYGATGVALLSSRLHPLLIGNDIGCGMSLFALDLPLRKLKIDKAAERLRRLEMQAIGDASEMLVEAGLAADLVPGALGTIGGGNHFCELQAVEDLAEGGRAAGLDDQRLYLLVHSGSRALGAAVFSEAVVAHPRLVAGLEPGSEAGGAWLASHDRCVAWASLNRRLIAVRAAAALRADLSLVADIPHNLVRRCDRGFVHYKGAAAVAPGELAPIAGSRASLSHVVVATDGVSRSLGGISHGAGRKYDRATMHGRVGRNRSEREQLLRNAWGGVAICDDRALVVEEASSAYKDSGQVIGDLEREGLTVGLARLRPLVTFKKAVDEAEVEQRRRKPDHRREGGRGHERY</sequence>
<dbReference type="GO" id="GO:0046872">
    <property type="term" value="F:metal ion binding"/>
    <property type="evidence" value="ECO:0007669"/>
    <property type="project" value="UniProtKB-KW"/>
</dbReference>
<evidence type="ECO:0000256" key="8">
    <source>
        <dbReference type="ARBA" id="ARBA00047746"/>
    </source>
</evidence>
<dbReference type="EMBL" id="JACIGO010000003">
    <property type="protein sequence ID" value="MBB4290911.1"/>
    <property type="molecule type" value="Genomic_DNA"/>
</dbReference>
<feature type="binding site" evidence="10">
    <location>
        <begin position="289"/>
        <end position="292"/>
    </location>
    <ligand>
        <name>GMP</name>
        <dbReference type="ChEBI" id="CHEBI:58115"/>
    </ligand>
</feature>
<dbReference type="InterPro" id="IPR001233">
    <property type="entry name" value="RtcB"/>
</dbReference>
<evidence type="ECO:0000256" key="12">
    <source>
        <dbReference type="SAM" id="MobiDB-lite"/>
    </source>
</evidence>
<feature type="binding site" evidence="11">
    <location>
        <position position="134"/>
    </location>
    <ligand>
        <name>Mn(2+)</name>
        <dbReference type="ChEBI" id="CHEBI:29035"/>
        <label>1</label>
    </ligand>
</feature>
<accession>A0AAE2MK52</accession>
<keyword evidence="3 11" id="KW-0479">Metal-binding</keyword>
<evidence type="ECO:0000313" key="14">
    <source>
        <dbReference type="Proteomes" id="UP000538507"/>
    </source>
</evidence>
<evidence type="ECO:0000256" key="6">
    <source>
        <dbReference type="ARBA" id="ARBA00023134"/>
    </source>
</evidence>
<evidence type="ECO:0000313" key="13">
    <source>
        <dbReference type="EMBL" id="MBB4290911.1"/>
    </source>
</evidence>
<organism evidence="13 14">
    <name type="scientific">Rhizobium leguminosarum</name>
    <dbReference type="NCBI Taxonomy" id="384"/>
    <lineage>
        <taxon>Bacteria</taxon>
        <taxon>Pseudomonadati</taxon>
        <taxon>Pseudomonadota</taxon>
        <taxon>Alphaproteobacteria</taxon>
        <taxon>Hyphomicrobiales</taxon>
        <taxon>Rhizobiaceae</taxon>
        <taxon>Rhizobium/Agrobacterium group</taxon>
        <taxon>Rhizobium</taxon>
    </lineage>
</organism>
<feature type="binding site" evidence="10">
    <location>
        <position position="271"/>
    </location>
    <ligand>
        <name>GMP</name>
        <dbReference type="ChEBI" id="CHEBI:58115"/>
    </ligand>
</feature>
<dbReference type="Proteomes" id="UP000538507">
    <property type="component" value="Unassembled WGS sequence"/>
</dbReference>
<dbReference type="AlphaFoldDB" id="A0AAE2MK52"/>
<gene>
    <name evidence="13" type="ORF">GGE16_002970</name>
</gene>
<evidence type="ECO:0000256" key="9">
    <source>
        <dbReference type="PIRSR" id="PIRSR601233-1"/>
    </source>
</evidence>
<evidence type="ECO:0000256" key="10">
    <source>
        <dbReference type="PIRSR" id="PIRSR601233-2"/>
    </source>
</evidence>
<dbReference type="GO" id="GO:0042245">
    <property type="term" value="P:RNA repair"/>
    <property type="evidence" value="ECO:0007669"/>
    <property type="project" value="UniProtKB-KW"/>
</dbReference>
<feature type="binding site" evidence="10">
    <location>
        <position position="368"/>
    </location>
    <ligand>
        <name>GMP</name>
        <dbReference type="ChEBI" id="CHEBI:58115"/>
    </ligand>
</feature>
<dbReference type="InterPro" id="IPR017510">
    <property type="entry name" value="RtcB2"/>
</dbReference>
<name>A0AAE2MK52_RHILE</name>
<dbReference type="NCBIfam" id="TIGR03073">
    <property type="entry name" value="release_rtcB"/>
    <property type="match status" value="1"/>
</dbReference>
<feature type="binding site" evidence="11">
    <location>
        <position position="163"/>
    </location>
    <ligand>
        <name>Mn(2+)</name>
        <dbReference type="ChEBI" id="CHEBI:29035"/>
        <label>2</label>
    </ligand>
</feature>
<keyword evidence="7 11" id="KW-0464">Manganese</keyword>
<keyword evidence="5" id="KW-0692">RNA repair</keyword>
<dbReference type="PANTHER" id="PTHR11118:SF1">
    <property type="entry name" value="RNA-SPLICING LIGASE RTCB HOMOLOG"/>
    <property type="match status" value="1"/>
</dbReference>
<feature type="binding site" evidence="10">
    <location>
        <begin position="133"/>
        <end position="137"/>
    </location>
    <ligand>
        <name>GMP</name>
        <dbReference type="ChEBI" id="CHEBI:58115"/>
    </ligand>
</feature>
<dbReference type="RefSeq" id="WP_246718296.1">
    <property type="nucleotide sequence ID" value="NZ_JACHAZ010000001.1"/>
</dbReference>
<reference evidence="13 14" key="1">
    <citation type="submission" date="2020-08" db="EMBL/GenBank/DDBJ databases">
        <title>Genomic Encyclopedia of Type Strains, Phase IV (KMG-V): Genome sequencing to study the core and pangenomes of soil and plant-associated prokaryotes.</title>
        <authorList>
            <person name="Whitman W."/>
        </authorList>
    </citation>
    <scope>NUCLEOTIDE SEQUENCE [LARGE SCALE GENOMIC DNA]</scope>
    <source>
        <strain evidence="13 14">SEMIA 415</strain>
    </source>
</reference>
<comment type="caution">
    <text evidence="13">The sequence shown here is derived from an EMBL/GenBank/DDBJ whole genome shotgun (WGS) entry which is preliminary data.</text>
</comment>
<evidence type="ECO:0000256" key="1">
    <source>
        <dbReference type="ARBA" id="ARBA00012726"/>
    </source>
</evidence>
<evidence type="ECO:0000256" key="2">
    <source>
        <dbReference type="ARBA" id="ARBA00022598"/>
    </source>
</evidence>
<comment type="catalytic activity">
    <reaction evidence="8">
        <text>a 3'-end 3'-phospho-ribonucleotide-RNA + a 5'-end dephospho-ribonucleoside-RNA + GTP = a ribonucleotidyl-ribonucleotide-RNA + GMP + diphosphate</text>
        <dbReference type="Rhea" id="RHEA:68076"/>
        <dbReference type="Rhea" id="RHEA-COMP:10463"/>
        <dbReference type="Rhea" id="RHEA-COMP:13936"/>
        <dbReference type="Rhea" id="RHEA-COMP:17355"/>
        <dbReference type="ChEBI" id="CHEBI:33019"/>
        <dbReference type="ChEBI" id="CHEBI:37565"/>
        <dbReference type="ChEBI" id="CHEBI:58115"/>
        <dbReference type="ChEBI" id="CHEBI:83062"/>
        <dbReference type="ChEBI" id="CHEBI:138284"/>
        <dbReference type="ChEBI" id="CHEBI:173118"/>
        <dbReference type="EC" id="6.5.1.8"/>
    </reaction>
</comment>
<feature type="region of interest" description="Disordered" evidence="12">
    <location>
        <begin position="372"/>
        <end position="396"/>
    </location>
</feature>
<dbReference type="InterPro" id="IPR036025">
    <property type="entry name" value="RtcB-like_sf"/>
</dbReference>
<proteinExistence type="predicted"/>
<dbReference type="Pfam" id="PF01139">
    <property type="entry name" value="RtcB"/>
    <property type="match status" value="2"/>
</dbReference>
<dbReference type="EC" id="6.5.1.8" evidence="1"/>
<dbReference type="GO" id="GO:0005525">
    <property type="term" value="F:GTP binding"/>
    <property type="evidence" value="ECO:0007669"/>
    <property type="project" value="UniProtKB-KW"/>
</dbReference>
<dbReference type="GO" id="GO:0170057">
    <property type="term" value="F:RNA ligase (GTP) activity"/>
    <property type="evidence" value="ECO:0007669"/>
    <property type="project" value="UniProtKB-EC"/>
</dbReference>
<feature type="compositionally biased region" description="Basic and acidic residues" evidence="12">
    <location>
        <begin position="385"/>
        <end position="396"/>
    </location>
</feature>
<feature type="active site" description="GMP-histidine intermediate" evidence="9">
    <location>
        <position position="289"/>
    </location>
</feature>
<dbReference type="GO" id="GO:0006396">
    <property type="term" value="P:RNA processing"/>
    <property type="evidence" value="ECO:0007669"/>
    <property type="project" value="InterPro"/>
</dbReference>
<keyword evidence="2" id="KW-0436">Ligase</keyword>